<protein>
    <recommendedName>
        <fullName evidence="2">Sema domain-containing protein</fullName>
    </recommendedName>
</protein>
<keyword evidence="4" id="KW-1185">Reference proteome</keyword>
<dbReference type="SUPFAM" id="SSF101912">
    <property type="entry name" value="Sema domain"/>
    <property type="match status" value="1"/>
</dbReference>
<feature type="non-terminal residue" evidence="3">
    <location>
        <position position="226"/>
    </location>
</feature>
<dbReference type="GO" id="GO:0005886">
    <property type="term" value="C:plasma membrane"/>
    <property type="evidence" value="ECO:0007669"/>
    <property type="project" value="TreeGrafter"/>
</dbReference>
<evidence type="ECO:0000256" key="1">
    <source>
        <dbReference type="PROSITE-ProRule" id="PRU00352"/>
    </source>
</evidence>
<dbReference type="InterPro" id="IPR036352">
    <property type="entry name" value="Semap_dom_sf"/>
</dbReference>
<comment type="caution">
    <text evidence="1">Lacks conserved residue(s) required for the propagation of feature annotation.</text>
</comment>
<gene>
    <name evidence="3" type="ORF">DSTB1V02_LOCUS11395</name>
</gene>
<name>A0A7R9ACT8_9CRUS</name>
<dbReference type="GO" id="GO:0030215">
    <property type="term" value="F:semaphorin receptor binding"/>
    <property type="evidence" value="ECO:0007669"/>
    <property type="project" value="InterPro"/>
</dbReference>
<dbReference type="Gene3D" id="2.130.10.10">
    <property type="entry name" value="YVTN repeat-like/Quinoprotein amine dehydrogenase"/>
    <property type="match status" value="1"/>
</dbReference>
<evidence type="ECO:0000313" key="4">
    <source>
        <dbReference type="Proteomes" id="UP000677054"/>
    </source>
</evidence>
<evidence type="ECO:0000313" key="3">
    <source>
        <dbReference type="EMBL" id="CAD7251633.1"/>
    </source>
</evidence>
<accession>A0A7R9ACT8</accession>
<dbReference type="GO" id="GO:0071526">
    <property type="term" value="P:semaphorin-plexin signaling pathway"/>
    <property type="evidence" value="ECO:0007669"/>
    <property type="project" value="TreeGrafter"/>
</dbReference>
<dbReference type="InterPro" id="IPR015943">
    <property type="entry name" value="WD40/YVTN_repeat-like_dom_sf"/>
</dbReference>
<dbReference type="Proteomes" id="UP000677054">
    <property type="component" value="Unassembled WGS sequence"/>
</dbReference>
<dbReference type="GO" id="GO:0030335">
    <property type="term" value="P:positive regulation of cell migration"/>
    <property type="evidence" value="ECO:0007669"/>
    <property type="project" value="TreeGrafter"/>
</dbReference>
<sequence>MRDQVVVLTLNATETNHTDLEWKANEDAIQQCRMKGQSEARQRQMKPFYGQRAPFDQLRYFVIETQDWCKNYVRILAIKSRGDLKTEVLICGTHAFQPQCRNMGGPQNDKPWDEEEGRGRMNFRMDFLSALLFPFSLFPHMYTDKKLYVGTVLDFGGIDPVIYRRPDKNDENNYPLRTEQYDLKQLNEPHFVSSLEDDDYVYFFFRERACEVSQCGKDVMHSRVGR</sequence>
<dbReference type="GO" id="GO:0007411">
    <property type="term" value="P:axon guidance"/>
    <property type="evidence" value="ECO:0007669"/>
    <property type="project" value="TreeGrafter"/>
</dbReference>
<evidence type="ECO:0000259" key="2">
    <source>
        <dbReference type="PROSITE" id="PS51004"/>
    </source>
</evidence>
<dbReference type="OrthoDB" id="9988752at2759"/>
<dbReference type="InterPro" id="IPR001627">
    <property type="entry name" value="Semap_dom"/>
</dbReference>
<dbReference type="EMBL" id="LR903207">
    <property type="protein sequence ID" value="CAD7251633.1"/>
    <property type="molecule type" value="Genomic_DNA"/>
</dbReference>
<reference evidence="3" key="1">
    <citation type="submission" date="2020-11" db="EMBL/GenBank/DDBJ databases">
        <authorList>
            <person name="Tran Van P."/>
        </authorList>
    </citation>
    <scope>NUCLEOTIDE SEQUENCE</scope>
</reference>
<dbReference type="GO" id="GO:0045499">
    <property type="term" value="F:chemorepellent activity"/>
    <property type="evidence" value="ECO:0007669"/>
    <property type="project" value="TreeGrafter"/>
</dbReference>
<proteinExistence type="predicted"/>
<organism evidence="3">
    <name type="scientific">Darwinula stevensoni</name>
    <dbReference type="NCBI Taxonomy" id="69355"/>
    <lineage>
        <taxon>Eukaryota</taxon>
        <taxon>Metazoa</taxon>
        <taxon>Ecdysozoa</taxon>
        <taxon>Arthropoda</taxon>
        <taxon>Crustacea</taxon>
        <taxon>Oligostraca</taxon>
        <taxon>Ostracoda</taxon>
        <taxon>Podocopa</taxon>
        <taxon>Podocopida</taxon>
        <taxon>Darwinulocopina</taxon>
        <taxon>Darwinuloidea</taxon>
        <taxon>Darwinulidae</taxon>
        <taxon>Darwinula</taxon>
    </lineage>
</organism>
<dbReference type="InterPro" id="IPR027231">
    <property type="entry name" value="Semaphorin"/>
</dbReference>
<dbReference type="AlphaFoldDB" id="A0A7R9ACT8"/>
<dbReference type="PROSITE" id="PS51004">
    <property type="entry name" value="SEMA"/>
    <property type="match status" value="1"/>
</dbReference>
<dbReference type="PANTHER" id="PTHR11036:SF127">
    <property type="entry name" value="SEMAPHORIN-1A"/>
    <property type="match status" value="1"/>
</dbReference>
<dbReference type="EMBL" id="CAJPEV010003690">
    <property type="protein sequence ID" value="CAG0900329.1"/>
    <property type="molecule type" value="Genomic_DNA"/>
</dbReference>
<feature type="domain" description="Sema" evidence="2">
    <location>
        <begin position="1"/>
        <end position="226"/>
    </location>
</feature>
<dbReference type="PANTHER" id="PTHR11036">
    <property type="entry name" value="SEMAPHORIN"/>
    <property type="match status" value="1"/>
</dbReference>